<dbReference type="EMBL" id="LR787453">
    <property type="protein sequence ID" value="CAB3263315.1"/>
    <property type="molecule type" value="mRNA"/>
</dbReference>
<evidence type="ECO:0000313" key="1">
    <source>
        <dbReference type="EMBL" id="CAB3263315.1"/>
    </source>
</evidence>
<accession>A0A6F9DK82</accession>
<organism evidence="1">
    <name type="scientific">Phallusia mammillata</name>
    <dbReference type="NCBI Taxonomy" id="59560"/>
    <lineage>
        <taxon>Eukaryota</taxon>
        <taxon>Metazoa</taxon>
        <taxon>Chordata</taxon>
        <taxon>Tunicata</taxon>
        <taxon>Ascidiacea</taxon>
        <taxon>Phlebobranchia</taxon>
        <taxon>Ascidiidae</taxon>
        <taxon>Phallusia</taxon>
    </lineage>
</organism>
<name>A0A6F9DK82_9ASCI</name>
<gene>
    <name evidence="1" type="primary">LOC108950606</name>
</gene>
<dbReference type="AlphaFoldDB" id="A0A6F9DK82"/>
<proteinExistence type="evidence at transcript level"/>
<reference evidence="1" key="1">
    <citation type="submission" date="2020-04" db="EMBL/GenBank/DDBJ databases">
        <authorList>
            <person name="Neveu A P."/>
        </authorList>
    </citation>
    <scope>NUCLEOTIDE SEQUENCE</scope>
    <source>
        <tissue evidence="1">Whole embryo</tissue>
    </source>
</reference>
<sequence length="123" mass="13921">MSRSKRTILPLVAMCLTGGNGSIFRHKWSEIANCSVSSFLKLQRQPSRVRTICQQTLRFLCLTSVCGDPCSSSYCTFICVTVCPRLLRVFVCCMSRACKQGYARYAKLVFLISFVQRIFLSNI</sequence>
<protein>
    <submittedName>
        <fullName evidence="1">Uncharacterized protein LOC108950606</fullName>
    </submittedName>
</protein>